<comment type="caution">
    <text evidence="1">The sequence shown here is derived from an EMBL/GenBank/DDBJ whole genome shotgun (WGS) entry which is preliminary data.</text>
</comment>
<reference evidence="1" key="1">
    <citation type="submission" date="2023-07" db="EMBL/GenBank/DDBJ databases">
        <title>Murine gut Bacillus species.</title>
        <authorList>
            <person name="Gutman E."/>
            <person name="Hashuel R."/>
            <person name="Litvak Y."/>
        </authorList>
    </citation>
    <scope>NUCLEOTIDE SEQUENCE</scope>
    <source>
        <strain evidence="1">RU293</strain>
    </source>
</reference>
<sequence>MPIFSKVKRIRTHYDKALHDSLYACQLFDIAHGDAKFKAVYPSIAWEDGIPKSELEQAEIMEGSKATIDIKRQSNV</sequence>
<dbReference type="Proteomes" id="UP001178275">
    <property type="component" value="Unassembled WGS sequence"/>
</dbReference>
<name>A0AA90SUI1_9BACI</name>
<accession>A0AA90SUI1</accession>
<dbReference type="AlphaFoldDB" id="A0AA90SUI1"/>
<evidence type="ECO:0000313" key="2">
    <source>
        <dbReference type="Proteomes" id="UP001178275"/>
    </source>
</evidence>
<proteinExistence type="predicted"/>
<organism evidence="1 2">
    <name type="scientific">Peribacillus frigoritolerans</name>
    <dbReference type="NCBI Taxonomy" id="450367"/>
    <lineage>
        <taxon>Bacteria</taxon>
        <taxon>Bacillati</taxon>
        <taxon>Bacillota</taxon>
        <taxon>Bacilli</taxon>
        <taxon>Bacillales</taxon>
        <taxon>Bacillaceae</taxon>
        <taxon>Peribacillus</taxon>
    </lineage>
</organism>
<dbReference type="RefSeq" id="WP_305158967.1">
    <property type="nucleotide sequence ID" value="NZ_JAUUTW010000002.1"/>
</dbReference>
<evidence type="ECO:0000313" key="1">
    <source>
        <dbReference type="EMBL" id="MDP1450090.1"/>
    </source>
</evidence>
<dbReference type="EMBL" id="JAUUTW010000002">
    <property type="protein sequence ID" value="MDP1450090.1"/>
    <property type="molecule type" value="Genomic_DNA"/>
</dbReference>
<protein>
    <submittedName>
        <fullName evidence="1">Uncharacterized protein</fullName>
    </submittedName>
</protein>
<gene>
    <name evidence="1" type="ORF">Q8G36_03320</name>
</gene>